<dbReference type="Pfam" id="PF03460">
    <property type="entry name" value="NIR_SIR_ferr"/>
    <property type="match status" value="1"/>
</dbReference>
<dbReference type="InterPro" id="IPR017900">
    <property type="entry name" value="4Fe4S_Fe_S_CS"/>
</dbReference>
<dbReference type="InterPro" id="IPR005117">
    <property type="entry name" value="NiRdtase/SiRdtase_haem-b_fer"/>
</dbReference>
<evidence type="ECO:0000259" key="5">
    <source>
        <dbReference type="PROSITE" id="PS51379"/>
    </source>
</evidence>
<feature type="domain" description="4Fe-4S ferredoxin-type" evidence="5">
    <location>
        <begin position="199"/>
        <end position="226"/>
    </location>
</feature>
<dbReference type="PROSITE" id="PS51379">
    <property type="entry name" value="4FE4S_FER_2"/>
    <property type="match status" value="2"/>
</dbReference>
<dbReference type="SUPFAM" id="SSF56014">
    <property type="entry name" value="Nitrite and sulphite reductase 4Fe-4S domain-like"/>
    <property type="match status" value="1"/>
</dbReference>
<dbReference type="SUPFAM" id="SSF54862">
    <property type="entry name" value="4Fe-4S ferredoxins"/>
    <property type="match status" value="1"/>
</dbReference>
<dbReference type="GO" id="GO:0051539">
    <property type="term" value="F:4 iron, 4 sulfur cluster binding"/>
    <property type="evidence" value="ECO:0007669"/>
    <property type="project" value="UniProtKB-KW"/>
</dbReference>
<dbReference type="SUPFAM" id="SSF55124">
    <property type="entry name" value="Nitrite/Sulfite reductase N-terminal domain-like"/>
    <property type="match status" value="1"/>
</dbReference>
<accession>A0A9D1LYE6</accession>
<keyword evidence="2" id="KW-0479">Metal-binding</keyword>
<dbReference type="Proteomes" id="UP000824118">
    <property type="component" value="Unassembled WGS sequence"/>
</dbReference>
<gene>
    <name evidence="6" type="ORF">IAD22_04565</name>
</gene>
<dbReference type="AlphaFoldDB" id="A0A9D1LYE6"/>
<dbReference type="EMBL" id="DVNG01000065">
    <property type="protein sequence ID" value="HIU50266.1"/>
    <property type="molecule type" value="Genomic_DNA"/>
</dbReference>
<dbReference type="GO" id="GO:0046872">
    <property type="term" value="F:metal ion binding"/>
    <property type="evidence" value="ECO:0007669"/>
    <property type="project" value="UniProtKB-KW"/>
</dbReference>
<comment type="caution">
    <text evidence="6">The sequence shown here is derived from an EMBL/GenBank/DDBJ whole genome shotgun (WGS) entry which is preliminary data.</text>
</comment>
<dbReference type="PROSITE" id="PS00198">
    <property type="entry name" value="4FE4S_FER_1"/>
    <property type="match status" value="1"/>
</dbReference>
<dbReference type="InterPro" id="IPR017896">
    <property type="entry name" value="4Fe4S_Fe-S-bd"/>
</dbReference>
<dbReference type="InterPro" id="IPR006067">
    <property type="entry name" value="NO2/SO3_Rdtase_4Fe4S_dom"/>
</dbReference>
<evidence type="ECO:0000256" key="4">
    <source>
        <dbReference type="ARBA" id="ARBA00023014"/>
    </source>
</evidence>
<dbReference type="GO" id="GO:0050311">
    <property type="term" value="F:sulfite reductase (ferredoxin) activity"/>
    <property type="evidence" value="ECO:0007669"/>
    <property type="project" value="TreeGrafter"/>
</dbReference>
<reference evidence="6" key="1">
    <citation type="submission" date="2020-10" db="EMBL/GenBank/DDBJ databases">
        <authorList>
            <person name="Gilroy R."/>
        </authorList>
    </citation>
    <scope>NUCLEOTIDE SEQUENCE</scope>
    <source>
        <strain evidence="6">ChiGjej1B1-1684</strain>
    </source>
</reference>
<dbReference type="GO" id="GO:0000103">
    <property type="term" value="P:sulfate assimilation"/>
    <property type="evidence" value="ECO:0007669"/>
    <property type="project" value="TreeGrafter"/>
</dbReference>
<sequence>MDNKTNIKQEDITRVKAMGFLWNKGTECFNGRVITRNGKITAEECKCISEAAEKFGNGNIAMTTRLTMEVQGIPYEKIDDFRAFVAQAGLETGGTGDKVRPVVSCKGTTCHFGLIDTYAISEEIHKRFFKGYGNVKLPHKFKIAVGGCPNNCVKPDLNDIGIVGQRIRHFNTEKCRGCKKCMIAQACPMGAIKVENGVAVTDKSICNNCGRCLTKCPFHANDEYETAYRIYIGGRWGKKTAMGRSLSVLLKSEEEVYNVVESALLFFKENGNKKERFADLVTRMGFENVEKQLLSGELLKRKEEIIAKE</sequence>
<evidence type="ECO:0000313" key="7">
    <source>
        <dbReference type="Proteomes" id="UP000824118"/>
    </source>
</evidence>
<dbReference type="GO" id="GO:0009337">
    <property type="term" value="C:sulfite reductase complex (NADPH)"/>
    <property type="evidence" value="ECO:0007669"/>
    <property type="project" value="TreeGrafter"/>
</dbReference>
<dbReference type="GO" id="GO:0020037">
    <property type="term" value="F:heme binding"/>
    <property type="evidence" value="ECO:0007669"/>
    <property type="project" value="InterPro"/>
</dbReference>
<dbReference type="Pfam" id="PF01077">
    <property type="entry name" value="NIR_SIR"/>
    <property type="match status" value="1"/>
</dbReference>
<keyword evidence="3" id="KW-0408">Iron</keyword>
<dbReference type="Gene3D" id="3.30.413.10">
    <property type="entry name" value="Sulfite Reductase Hemoprotein, domain 1"/>
    <property type="match status" value="1"/>
</dbReference>
<dbReference type="InterPro" id="IPR045854">
    <property type="entry name" value="NO2/SO3_Rdtase_4Fe4S_sf"/>
</dbReference>
<evidence type="ECO:0000313" key="6">
    <source>
        <dbReference type="EMBL" id="HIU50266.1"/>
    </source>
</evidence>
<evidence type="ECO:0000256" key="2">
    <source>
        <dbReference type="ARBA" id="ARBA00022723"/>
    </source>
</evidence>
<keyword evidence="1" id="KW-0004">4Fe-4S</keyword>
<organism evidence="6 7">
    <name type="scientific">Candidatus Limousia pullorum</name>
    <dbReference type="NCBI Taxonomy" id="2840860"/>
    <lineage>
        <taxon>Bacteria</taxon>
        <taxon>Bacillati</taxon>
        <taxon>Bacillota</taxon>
        <taxon>Clostridia</taxon>
        <taxon>Eubacteriales</taxon>
        <taxon>Oscillospiraceae</taxon>
        <taxon>Oscillospiraceae incertae sedis</taxon>
        <taxon>Candidatus Limousia</taxon>
    </lineage>
</organism>
<feature type="domain" description="4Fe-4S ferredoxin-type" evidence="5">
    <location>
        <begin position="165"/>
        <end position="197"/>
    </location>
</feature>
<evidence type="ECO:0000256" key="1">
    <source>
        <dbReference type="ARBA" id="ARBA00022485"/>
    </source>
</evidence>
<reference evidence="6" key="2">
    <citation type="journal article" date="2021" name="PeerJ">
        <title>Extensive microbial diversity within the chicken gut microbiome revealed by metagenomics and culture.</title>
        <authorList>
            <person name="Gilroy R."/>
            <person name="Ravi A."/>
            <person name="Getino M."/>
            <person name="Pursley I."/>
            <person name="Horton D.L."/>
            <person name="Alikhan N.F."/>
            <person name="Baker D."/>
            <person name="Gharbi K."/>
            <person name="Hall N."/>
            <person name="Watson M."/>
            <person name="Adriaenssens E.M."/>
            <person name="Foster-Nyarko E."/>
            <person name="Jarju S."/>
            <person name="Secka A."/>
            <person name="Antonio M."/>
            <person name="Oren A."/>
            <person name="Chaudhuri R.R."/>
            <person name="La Ragione R."/>
            <person name="Hildebrand F."/>
            <person name="Pallen M.J."/>
        </authorList>
    </citation>
    <scope>NUCLEOTIDE SEQUENCE</scope>
    <source>
        <strain evidence="6">ChiGjej1B1-1684</strain>
    </source>
</reference>
<dbReference type="PANTHER" id="PTHR11493">
    <property type="entry name" value="SULFITE REDUCTASE [NADPH] SUBUNIT BETA-RELATED"/>
    <property type="match status" value="1"/>
</dbReference>
<proteinExistence type="predicted"/>
<name>A0A9D1LYE6_9FIRM</name>
<keyword evidence="4" id="KW-0411">Iron-sulfur</keyword>
<dbReference type="GO" id="GO:0016002">
    <property type="term" value="F:sulfite reductase activity"/>
    <property type="evidence" value="ECO:0007669"/>
    <property type="project" value="TreeGrafter"/>
</dbReference>
<dbReference type="PANTHER" id="PTHR11493:SF54">
    <property type="entry name" value="ANAEROBIC SULFITE REDUCTASE SUBUNIT C"/>
    <property type="match status" value="1"/>
</dbReference>
<dbReference type="InterPro" id="IPR036136">
    <property type="entry name" value="Nit/Sulf_reduc_fer-like_dom_sf"/>
</dbReference>
<protein>
    <submittedName>
        <fullName evidence="6">(4Fe-4S)-binding protein</fullName>
    </submittedName>
</protein>
<dbReference type="InterPro" id="IPR045169">
    <property type="entry name" value="NO2/SO3_Rdtase_4Fe4S_prot"/>
</dbReference>
<evidence type="ECO:0000256" key="3">
    <source>
        <dbReference type="ARBA" id="ARBA00023004"/>
    </source>
</evidence>
<dbReference type="Gene3D" id="3.30.70.20">
    <property type="match status" value="1"/>
</dbReference>